<keyword evidence="16" id="KW-1185">Reference proteome</keyword>
<name>A0A2W7IKX7_9PROT</name>
<dbReference type="InterPro" id="IPR036097">
    <property type="entry name" value="HisK_dim/P_sf"/>
</dbReference>
<keyword evidence="5" id="KW-0808">Transferase</keyword>
<dbReference type="EC" id="2.7.13.3" evidence="3"/>
<feature type="compositionally biased region" description="Basic and acidic residues" evidence="11">
    <location>
        <begin position="1"/>
        <end position="12"/>
    </location>
</feature>
<dbReference type="InterPro" id="IPR036890">
    <property type="entry name" value="HATPase_C_sf"/>
</dbReference>
<dbReference type="GO" id="GO:0000155">
    <property type="term" value="F:phosphorelay sensor kinase activity"/>
    <property type="evidence" value="ECO:0007669"/>
    <property type="project" value="InterPro"/>
</dbReference>
<dbReference type="InterPro" id="IPR003660">
    <property type="entry name" value="HAMP_dom"/>
</dbReference>
<dbReference type="InterPro" id="IPR050428">
    <property type="entry name" value="TCS_sensor_his_kinase"/>
</dbReference>
<reference evidence="15 16" key="1">
    <citation type="submission" date="2018-06" db="EMBL/GenBank/DDBJ databases">
        <title>Genomic Encyclopedia of Archaeal and Bacterial Type Strains, Phase II (KMG-II): from individual species to whole genera.</title>
        <authorList>
            <person name="Goeker M."/>
        </authorList>
    </citation>
    <scope>NUCLEOTIDE SEQUENCE [LARGE SCALE GENOMIC DNA]</scope>
    <source>
        <strain evidence="15 16">DSM 24525</strain>
    </source>
</reference>
<keyword evidence="10 12" id="KW-0472">Membrane</keyword>
<sequence length="564" mass="60379">MPDGLRGMRQDPARGVTPGPTGGRLRGRMSPLLKRILLLNALPPALLAAALLYLDQYQNGLLAAEVSALRTQARIYAGAIGEAAVRLEDDRAVLVPDIARPLLRRLVEPSPATQARLFDNTGLVVADSRVREGPGGAVVTEPLPPPPPRGALAGSVVGLYERLLSAFPIAVSGGGGVVVDLAPDAPSFDWQPDLGPDRREELRLALEGGVEPYVRRTAEGRLLISVAEPARRANQGVGIVLLTREARDVDQRLLEIRISVLGLFAISLALTVALSVFLARTLAAPILELARAASRMRAGEGRTGSVPSALLARGDEIGILARDLQAAASALWARVDSNERFAADVAHELKNPLTSVRSAIETLRRIEKPEQRLRLLAIIADDAVRMDRLISDIADSSRVDAELSRTAVEPVDIAPILAALAELHAATMHETDPELKLEAPAEGLVVRGVEGRVVQVFRNMLGNAVSFSHAGSTVWLRARLTGAVVEVAVEDEGPGIPEANLESIFDRFYSERPRGERFGQHSGLGLSISRQIVEGLGGRIVAENRRDEAGRVLGARFVVRLPKA</sequence>
<keyword evidence="7 15" id="KW-0418">Kinase</keyword>
<proteinExistence type="predicted"/>
<evidence type="ECO:0000259" key="14">
    <source>
        <dbReference type="PROSITE" id="PS50885"/>
    </source>
</evidence>
<keyword evidence="9" id="KW-0902">Two-component regulatory system</keyword>
<dbReference type="SMART" id="SM00387">
    <property type="entry name" value="HATPase_c"/>
    <property type="match status" value="1"/>
</dbReference>
<comment type="caution">
    <text evidence="15">The sequence shown here is derived from an EMBL/GenBank/DDBJ whole genome shotgun (WGS) entry which is preliminary data.</text>
</comment>
<dbReference type="Gene3D" id="1.10.287.130">
    <property type="match status" value="1"/>
</dbReference>
<gene>
    <name evidence="15" type="ORF">C8P66_109104</name>
</gene>
<dbReference type="InterPro" id="IPR004358">
    <property type="entry name" value="Sig_transdc_His_kin-like_C"/>
</dbReference>
<evidence type="ECO:0000256" key="1">
    <source>
        <dbReference type="ARBA" id="ARBA00000085"/>
    </source>
</evidence>
<dbReference type="InterPro" id="IPR005467">
    <property type="entry name" value="His_kinase_dom"/>
</dbReference>
<dbReference type="Pfam" id="PF13756">
    <property type="entry name" value="Stimulus_sens_1"/>
    <property type="match status" value="1"/>
</dbReference>
<evidence type="ECO:0000256" key="3">
    <source>
        <dbReference type="ARBA" id="ARBA00012438"/>
    </source>
</evidence>
<feature type="transmembrane region" description="Helical" evidence="12">
    <location>
        <begin position="260"/>
        <end position="287"/>
    </location>
</feature>
<evidence type="ECO:0000256" key="10">
    <source>
        <dbReference type="ARBA" id="ARBA00023136"/>
    </source>
</evidence>
<dbReference type="InterPro" id="IPR025908">
    <property type="entry name" value="Sensor_TM1"/>
</dbReference>
<keyword evidence="4" id="KW-0597">Phosphoprotein</keyword>
<dbReference type="SUPFAM" id="SSF55874">
    <property type="entry name" value="ATPase domain of HSP90 chaperone/DNA topoisomerase II/histidine kinase"/>
    <property type="match status" value="1"/>
</dbReference>
<comment type="subcellular location">
    <subcellularLocation>
        <location evidence="2">Membrane</location>
    </subcellularLocation>
</comment>
<keyword evidence="6 12" id="KW-0812">Transmembrane</keyword>
<evidence type="ECO:0000256" key="7">
    <source>
        <dbReference type="ARBA" id="ARBA00022777"/>
    </source>
</evidence>
<dbReference type="GO" id="GO:0005886">
    <property type="term" value="C:plasma membrane"/>
    <property type="evidence" value="ECO:0007669"/>
    <property type="project" value="TreeGrafter"/>
</dbReference>
<evidence type="ECO:0000256" key="9">
    <source>
        <dbReference type="ARBA" id="ARBA00023012"/>
    </source>
</evidence>
<comment type="catalytic activity">
    <reaction evidence="1">
        <text>ATP + protein L-histidine = ADP + protein N-phospho-L-histidine.</text>
        <dbReference type="EC" id="2.7.13.3"/>
    </reaction>
</comment>
<dbReference type="PRINTS" id="PR00344">
    <property type="entry name" value="BCTRLSENSOR"/>
</dbReference>
<organism evidence="15 16">
    <name type="scientific">Humitalea rosea</name>
    <dbReference type="NCBI Taxonomy" id="990373"/>
    <lineage>
        <taxon>Bacteria</taxon>
        <taxon>Pseudomonadati</taxon>
        <taxon>Pseudomonadota</taxon>
        <taxon>Alphaproteobacteria</taxon>
        <taxon>Acetobacterales</taxon>
        <taxon>Roseomonadaceae</taxon>
        <taxon>Humitalea</taxon>
    </lineage>
</organism>
<accession>A0A2W7IKX7</accession>
<evidence type="ECO:0000256" key="5">
    <source>
        <dbReference type="ARBA" id="ARBA00022679"/>
    </source>
</evidence>
<dbReference type="SMART" id="SM00388">
    <property type="entry name" value="HisKA"/>
    <property type="match status" value="1"/>
</dbReference>
<evidence type="ECO:0000256" key="4">
    <source>
        <dbReference type="ARBA" id="ARBA00022553"/>
    </source>
</evidence>
<protein>
    <recommendedName>
        <fullName evidence="3">histidine kinase</fullName>
        <ecNumber evidence="3">2.7.13.3</ecNumber>
    </recommendedName>
</protein>
<dbReference type="SUPFAM" id="SSF47384">
    <property type="entry name" value="Homodimeric domain of signal transducing histidine kinase"/>
    <property type="match status" value="1"/>
</dbReference>
<feature type="domain" description="Histidine kinase" evidence="13">
    <location>
        <begin position="344"/>
        <end position="564"/>
    </location>
</feature>
<evidence type="ECO:0000256" key="12">
    <source>
        <dbReference type="SAM" id="Phobius"/>
    </source>
</evidence>
<dbReference type="Gene3D" id="3.30.565.10">
    <property type="entry name" value="Histidine kinase-like ATPase, C-terminal domain"/>
    <property type="match status" value="1"/>
</dbReference>
<dbReference type="Pfam" id="PF00512">
    <property type="entry name" value="HisKA"/>
    <property type="match status" value="1"/>
</dbReference>
<evidence type="ECO:0000256" key="2">
    <source>
        <dbReference type="ARBA" id="ARBA00004370"/>
    </source>
</evidence>
<evidence type="ECO:0000256" key="11">
    <source>
        <dbReference type="SAM" id="MobiDB-lite"/>
    </source>
</evidence>
<dbReference type="PROSITE" id="PS50885">
    <property type="entry name" value="HAMP"/>
    <property type="match status" value="1"/>
</dbReference>
<evidence type="ECO:0000313" key="16">
    <source>
        <dbReference type="Proteomes" id="UP000249688"/>
    </source>
</evidence>
<evidence type="ECO:0000256" key="8">
    <source>
        <dbReference type="ARBA" id="ARBA00022989"/>
    </source>
</evidence>
<evidence type="ECO:0000313" key="15">
    <source>
        <dbReference type="EMBL" id="PZW46607.1"/>
    </source>
</evidence>
<dbReference type="AlphaFoldDB" id="A0A2W7IKX7"/>
<feature type="region of interest" description="Disordered" evidence="11">
    <location>
        <begin position="1"/>
        <end position="26"/>
    </location>
</feature>
<dbReference type="PROSITE" id="PS50109">
    <property type="entry name" value="HIS_KIN"/>
    <property type="match status" value="1"/>
</dbReference>
<dbReference type="Pfam" id="PF02518">
    <property type="entry name" value="HATPase_c"/>
    <property type="match status" value="1"/>
</dbReference>
<dbReference type="SMART" id="SM00304">
    <property type="entry name" value="HAMP"/>
    <property type="match status" value="1"/>
</dbReference>
<dbReference type="PANTHER" id="PTHR45436:SF5">
    <property type="entry name" value="SENSOR HISTIDINE KINASE TRCS"/>
    <property type="match status" value="1"/>
</dbReference>
<dbReference type="Gene3D" id="6.10.340.10">
    <property type="match status" value="1"/>
</dbReference>
<dbReference type="Pfam" id="PF00672">
    <property type="entry name" value="HAMP"/>
    <property type="match status" value="1"/>
</dbReference>
<evidence type="ECO:0000256" key="6">
    <source>
        <dbReference type="ARBA" id="ARBA00022692"/>
    </source>
</evidence>
<dbReference type="Pfam" id="PF13755">
    <property type="entry name" value="Sensor_TM1"/>
    <property type="match status" value="1"/>
</dbReference>
<dbReference type="InterPro" id="IPR025919">
    <property type="entry name" value="Stimulus_sens_dom"/>
</dbReference>
<dbReference type="Proteomes" id="UP000249688">
    <property type="component" value="Unassembled WGS sequence"/>
</dbReference>
<dbReference type="CDD" id="cd00082">
    <property type="entry name" value="HisKA"/>
    <property type="match status" value="1"/>
</dbReference>
<keyword evidence="8 12" id="KW-1133">Transmembrane helix</keyword>
<feature type="domain" description="HAMP" evidence="14">
    <location>
        <begin position="280"/>
        <end position="336"/>
    </location>
</feature>
<dbReference type="EMBL" id="QKYU01000009">
    <property type="protein sequence ID" value="PZW46607.1"/>
    <property type="molecule type" value="Genomic_DNA"/>
</dbReference>
<dbReference type="InterPro" id="IPR003661">
    <property type="entry name" value="HisK_dim/P_dom"/>
</dbReference>
<dbReference type="InterPro" id="IPR003594">
    <property type="entry name" value="HATPase_dom"/>
</dbReference>
<dbReference type="PANTHER" id="PTHR45436">
    <property type="entry name" value="SENSOR HISTIDINE KINASE YKOH"/>
    <property type="match status" value="1"/>
</dbReference>
<evidence type="ECO:0000259" key="13">
    <source>
        <dbReference type="PROSITE" id="PS50109"/>
    </source>
</evidence>